<sequence>MREVSFVKRLKFDFNGSVTKRALVIGDADNDAQNELVCANLQGDLAIFKGRNPNRYGYADHLGMVTACAIGDLINSGKNLVAAINMEGWLFIFDVPSTSTTTTRSVPATATTNNDGPHSPNANSLDDTRGLDTVEDASPIEANGERKLVSIYQQRMPANCKELLLADLDGDGQNELIISLTDRVLRTYKWIKIGPSEQGKFVGLYKWEFADQIGSVSLNPSRHENCKDIVVAQPGGTYAKLECFDKKPISSSRSNSHHSEGGDPGDRDEVRTDYVNKLTPEYHQLALSQMRNHHVSTEVLGNIQDGKGSKSCDLIVIATLDGTLMLVNKDEILWSLQVDHQLFALAVLESSRPPKPRGLPQSESTCTIVPSLEYQQSESNVSSTEQKSQYFVACAWNGKTYIIDEERNYLRFKFDEAVSAFTAGNYYFDDSHHACLVYATFNNQIILYYDVLLDSIRPIYLLDEIMNNIEYEDLLGDLHELADKLGLPDGLDEQQQQQTAGDSVQEDNGKTLRLYKAISEILYNLTDEEALSLRKRYD</sequence>
<feature type="compositionally biased region" description="Low complexity" evidence="1">
    <location>
        <begin position="102"/>
        <end position="112"/>
    </location>
</feature>
<gene>
    <name evidence="2" type="primary">Itfg2</name>
    <name evidence="2" type="ORF">g.8658</name>
</gene>
<dbReference type="InterPro" id="IPR031793">
    <property type="entry name" value="KICSTOR_ITFG2"/>
</dbReference>
<keyword evidence="2" id="KW-0401">Integrin</keyword>
<dbReference type="AlphaFoldDB" id="A0A6G1SIA3"/>
<dbReference type="Pfam" id="PF15907">
    <property type="entry name" value="Itfg2"/>
    <property type="match status" value="2"/>
</dbReference>
<dbReference type="PANTHER" id="PTHR16317">
    <property type="entry name" value="INTEGRIN ALPHA REPEAT DOMAIN-CONTAINING"/>
    <property type="match status" value="1"/>
</dbReference>
<dbReference type="GO" id="GO:0032006">
    <property type="term" value="P:regulation of TOR signaling"/>
    <property type="evidence" value="ECO:0007669"/>
    <property type="project" value="TreeGrafter"/>
</dbReference>
<reference evidence="2" key="1">
    <citation type="submission" date="2018-10" db="EMBL/GenBank/DDBJ databases">
        <title>Transcriptome assembly of Aceria tosichella (Wheat curl mite) Type 2.</title>
        <authorList>
            <person name="Scully E.D."/>
            <person name="Geib S.M."/>
            <person name="Palmer N.A."/>
            <person name="Gupta A.K."/>
            <person name="Sarath G."/>
            <person name="Tatineni S."/>
        </authorList>
    </citation>
    <scope>NUCLEOTIDE SEQUENCE</scope>
    <source>
        <strain evidence="2">LincolnNE</strain>
    </source>
</reference>
<dbReference type="InterPro" id="IPR028994">
    <property type="entry name" value="Integrin_alpha_N"/>
</dbReference>
<name>A0A6G1SIA3_9ACAR</name>
<dbReference type="InterPro" id="IPR036322">
    <property type="entry name" value="WD40_repeat_dom_sf"/>
</dbReference>
<feature type="region of interest" description="Disordered" evidence="1">
    <location>
        <begin position="102"/>
        <end position="129"/>
    </location>
</feature>
<dbReference type="PANTHER" id="PTHR16317:SF1">
    <property type="entry name" value="KICSTOR COMPLEX PROTEIN ITFG2"/>
    <property type="match status" value="1"/>
</dbReference>
<protein>
    <submittedName>
        <fullName evidence="2">Integrin-alpha FG-GAP repeat-containing protein 2</fullName>
    </submittedName>
</protein>
<dbReference type="GO" id="GO:0007229">
    <property type="term" value="P:integrin-mediated signaling pathway"/>
    <property type="evidence" value="ECO:0007669"/>
    <property type="project" value="UniProtKB-KW"/>
</dbReference>
<organism evidence="2">
    <name type="scientific">Aceria tosichella</name>
    <name type="common">wheat curl mite</name>
    <dbReference type="NCBI Taxonomy" id="561515"/>
    <lineage>
        <taxon>Eukaryota</taxon>
        <taxon>Metazoa</taxon>
        <taxon>Ecdysozoa</taxon>
        <taxon>Arthropoda</taxon>
        <taxon>Chelicerata</taxon>
        <taxon>Arachnida</taxon>
        <taxon>Acari</taxon>
        <taxon>Acariformes</taxon>
        <taxon>Trombidiformes</taxon>
        <taxon>Prostigmata</taxon>
        <taxon>Eupodina</taxon>
        <taxon>Eriophyoidea</taxon>
        <taxon>Eriophyidae</taxon>
        <taxon>Eriophyinae</taxon>
        <taxon>Aceriini</taxon>
        <taxon>Aceria</taxon>
    </lineage>
</organism>
<dbReference type="SUPFAM" id="SSF50978">
    <property type="entry name" value="WD40 repeat-like"/>
    <property type="match status" value="1"/>
</dbReference>
<feature type="compositionally biased region" description="Polar residues" evidence="1">
    <location>
        <begin position="113"/>
        <end position="125"/>
    </location>
</feature>
<proteinExistence type="predicted"/>
<dbReference type="EMBL" id="GGYP01004931">
    <property type="protein sequence ID" value="MDE49702.1"/>
    <property type="molecule type" value="Transcribed_RNA"/>
</dbReference>
<feature type="region of interest" description="Disordered" evidence="1">
    <location>
        <begin position="249"/>
        <end position="270"/>
    </location>
</feature>
<evidence type="ECO:0000313" key="2">
    <source>
        <dbReference type="EMBL" id="MDE49702.1"/>
    </source>
</evidence>
<accession>A0A6G1SIA3</accession>
<dbReference type="SUPFAM" id="SSF69318">
    <property type="entry name" value="Integrin alpha N-terminal domain"/>
    <property type="match status" value="1"/>
</dbReference>
<evidence type="ECO:0000256" key="1">
    <source>
        <dbReference type="SAM" id="MobiDB-lite"/>
    </source>
</evidence>
<feature type="compositionally biased region" description="Basic and acidic residues" evidence="1">
    <location>
        <begin position="257"/>
        <end position="270"/>
    </location>
</feature>